<evidence type="ECO:0000313" key="7">
    <source>
        <dbReference type="EMBL" id="EPS67640.1"/>
    </source>
</evidence>
<keyword evidence="5 6" id="KW-0472">Membrane</keyword>
<feature type="non-terminal residue" evidence="7">
    <location>
        <position position="1"/>
    </location>
</feature>
<evidence type="ECO:0000256" key="3">
    <source>
        <dbReference type="ARBA" id="ARBA00022692"/>
    </source>
</evidence>
<feature type="transmembrane region" description="Helical" evidence="6">
    <location>
        <begin position="151"/>
        <end position="172"/>
    </location>
</feature>
<evidence type="ECO:0000313" key="8">
    <source>
        <dbReference type="Proteomes" id="UP000015453"/>
    </source>
</evidence>
<comment type="caution">
    <text evidence="7">The sequence shown here is derived from an EMBL/GenBank/DDBJ whole genome shotgun (WGS) entry which is preliminary data.</text>
</comment>
<feature type="transmembrane region" description="Helical" evidence="6">
    <location>
        <begin position="305"/>
        <end position="326"/>
    </location>
</feature>
<gene>
    <name evidence="7" type="ORF">M569_07133</name>
</gene>
<feature type="non-terminal residue" evidence="7">
    <location>
        <position position="445"/>
    </location>
</feature>
<evidence type="ECO:0000256" key="2">
    <source>
        <dbReference type="ARBA" id="ARBA00010199"/>
    </source>
</evidence>
<dbReference type="InterPro" id="IPR045069">
    <property type="entry name" value="MATE_euk"/>
</dbReference>
<organism evidence="7 8">
    <name type="scientific">Genlisea aurea</name>
    <dbReference type="NCBI Taxonomy" id="192259"/>
    <lineage>
        <taxon>Eukaryota</taxon>
        <taxon>Viridiplantae</taxon>
        <taxon>Streptophyta</taxon>
        <taxon>Embryophyta</taxon>
        <taxon>Tracheophyta</taxon>
        <taxon>Spermatophyta</taxon>
        <taxon>Magnoliopsida</taxon>
        <taxon>eudicotyledons</taxon>
        <taxon>Gunneridae</taxon>
        <taxon>Pentapetalae</taxon>
        <taxon>asterids</taxon>
        <taxon>lamiids</taxon>
        <taxon>Lamiales</taxon>
        <taxon>Lentibulariaceae</taxon>
        <taxon>Genlisea</taxon>
    </lineage>
</organism>
<dbReference type="CDD" id="cd13132">
    <property type="entry name" value="MATE_eukaryotic"/>
    <property type="match status" value="1"/>
</dbReference>
<feature type="transmembrane region" description="Helical" evidence="6">
    <location>
        <begin position="43"/>
        <end position="63"/>
    </location>
</feature>
<feature type="transmembrane region" description="Helical" evidence="6">
    <location>
        <begin position="258"/>
        <end position="285"/>
    </location>
</feature>
<dbReference type="GO" id="GO:0015297">
    <property type="term" value="F:antiporter activity"/>
    <property type="evidence" value="ECO:0007669"/>
    <property type="project" value="InterPro"/>
</dbReference>
<feature type="transmembrane region" description="Helical" evidence="6">
    <location>
        <begin position="83"/>
        <end position="104"/>
    </location>
</feature>
<dbReference type="EMBL" id="AUSU01003004">
    <property type="protein sequence ID" value="EPS67640.1"/>
    <property type="molecule type" value="Genomic_DNA"/>
</dbReference>
<feature type="transmembrane region" description="Helical" evidence="6">
    <location>
        <begin position="374"/>
        <end position="396"/>
    </location>
</feature>
<reference evidence="7 8" key="1">
    <citation type="journal article" date="2013" name="BMC Genomics">
        <title>The miniature genome of a carnivorous plant Genlisea aurea contains a low number of genes and short non-coding sequences.</title>
        <authorList>
            <person name="Leushkin E.V."/>
            <person name="Sutormin R.A."/>
            <person name="Nabieva E.R."/>
            <person name="Penin A.A."/>
            <person name="Kondrashov A.S."/>
            <person name="Logacheva M.D."/>
        </authorList>
    </citation>
    <scope>NUCLEOTIDE SEQUENCE [LARGE SCALE GENOMIC DNA]</scope>
</reference>
<evidence type="ECO:0000256" key="6">
    <source>
        <dbReference type="RuleBase" id="RU004914"/>
    </source>
</evidence>
<dbReference type="InterPro" id="IPR002528">
    <property type="entry name" value="MATE_fam"/>
</dbReference>
<comment type="subcellular location">
    <subcellularLocation>
        <location evidence="1">Membrane</location>
        <topology evidence="1">Multi-pass membrane protein</topology>
    </subcellularLocation>
</comment>
<dbReference type="GO" id="GO:0016020">
    <property type="term" value="C:membrane"/>
    <property type="evidence" value="ECO:0007669"/>
    <property type="project" value="UniProtKB-SubCell"/>
</dbReference>
<sequence>EFRTQCPIALPLIAMNFAWFAKTAITTAFLGRLGELPLAGATLGFTFGNVTGFSVLNGLAAGMEPICGQAFGAKNFRVLRRSLLMGVALLLGVSVPIGFLWMNVDRILILVGQQKEIADVAKDYLVYLIPDLAMTSILCPLRTYLSAQNVISPIMFSSAAAAAIHIPVNILLSRAMGLRGISMAVWITDSVIVLFLGLYILISEKWPEKWWPEFEIGEWLRLLKLCGTCCVTTCLEWWCYEILVLLSGHLPDPKRSVGALAIVLNFDYLLYSFMLSLSTCASIRVANELGSARPESASLSVRFSLTLSAASGVIGAAAMAGARGCWGKLYTREGGIVETVKRTMGVMCFVELVNFPVAVCGGIVRGTAAPWMAMYANVLGFYLLALPVGGVLGFRLGLGLRGLLVGFLAGGFACLLVLLAFISRIDWDAEARKAHASAHAEENAR</sequence>
<accession>S8CLM3</accession>
<name>S8CLM3_9LAMI</name>
<dbReference type="AlphaFoldDB" id="S8CLM3"/>
<dbReference type="NCBIfam" id="TIGR00797">
    <property type="entry name" value="matE"/>
    <property type="match status" value="1"/>
</dbReference>
<keyword evidence="8" id="KW-1185">Reference proteome</keyword>
<keyword evidence="3 6" id="KW-0812">Transmembrane</keyword>
<evidence type="ECO:0000256" key="4">
    <source>
        <dbReference type="ARBA" id="ARBA00022989"/>
    </source>
</evidence>
<protein>
    <recommendedName>
        <fullName evidence="6">Protein DETOXIFICATION</fullName>
    </recommendedName>
    <alternativeName>
        <fullName evidence="6">Multidrug and toxic compound extrusion protein</fullName>
    </alternativeName>
</protein>
<dbReference type="PANTHER" id="PTHR11206">
    <property type="entry name" value="MULTIDRUG RESISTANCE PROTEIN"/>
    <property type="match status" value="1"/>
</dbReference>
<feature type="transmembrane region" description="Helical" evidence="6">
    <location>
        <begin position="403"/>
        <end position="422"/>
    </location>
</feature>
<dbReference type="Pfam" id="PF01554">
    <property type="entry name" value="MatE"/>
    <property type="match status" value="2"/>
</dbReference>
<dbReference type="GO" id="GO:1990961">
    <property type="term" value="P:xenobiotic detoxification by transmembrane export across the plasma membrane"/>
    <property type="evidence" value="ECO:0007669"/>
    <property type="project" value="InterPro"/>
</dbReference>
<proteinExistence type="inferred from homology"/>
<feature type="transmembrane region" description="Helical" evidence="6">
    <location>
        <begin position="346"/>
        <end position="368"/>
    </location>
</feature>
<dbReference type="GO" id="GO:0042910">
    <property type="term" value="F:xenobiotic transmembrane transporter activity"/>
    <property type="evidence" value="ECO:0007669"/>
    <property type="project" value="InterPro"/>
</dbReference>
<keyword evidence="4 6" id="KW-1133">Transmembrane helix</keyword>
<dbReference type="OrthoDB" id="2126698at2759"/>
<evidence type="ECO:0000256" key="1">
    <source>
        <dbReference type="ARBA" id="ARBA00004141"/>
    </source>
</evidence>
<dbReference type="Proteomes" id="UP000015453">
    <property type="component" value="Unassembled WGS sequence"/>
</dbReference>
<comment type="similarity">
    <text evidence="2 6">Belongs to the multi antimicrobial extrusion (MATE) (TC 2.A.66.1) family.</text>
</comment>
<feature type="transmembrane region" description="Helical" evidence="6">
    <location>
        <begin position="184"/>
        <end position="202"/>
    </location>
</feature>
<feature type="transmembrane region" description="Helical" evidence="6">
    <location>
        <begin position="12"/>
        <end position="31"/>
    </location>
</feature>
<evidence type="ECO:0000256" key="5">
    <source>
        <dbReference type="ARBA" id="ARBA00023136"/>
    </source>
</evidence>